<dbReference type="STRING" id="1423802.FC56_GL000258"/>
<dbReference type="InterPro" id="IPR041242">
    <property type="entry name" value="HNHc_6"/>
</dbReference>
<sequence length="229" mass="26977">MFAKIISLQGNQVTLQLDDELNMDQLQRFANGKQPTAELIIQDERLISPDQRKKIFALIHDVSQFTGYDERDTEMELKYRYYAKTGADSFSMSNCDMTTANQFLTFILDFCFEWDIPFRTKLWDSIPTDYHLAVQCLRYRKCVICGKPADVHHFTAVGNRSRKLVDHRKLWFMALCRSCHSSIHNMGAKQFMLKHHIRPVRLSDDDLIRLHIMTRKRMDEIDEEVAYDS</sequence>
<dbReference type="RefSeq" id="WP_054669205.1">
    <property type="nucleotide sequence ID" value="NZ_AYZR01000008.1"/>
</dbReference>
<dbReference type="PATRIC" id="fig|1423802.4.peg.264"/>
<reference evidence="1 2" key="1">
    <citation type="journal article" date="2015" name="Genome Announc.">
        <title>Expanding the biotechnology potential of lactobacilli through comparative genomics of 213 strains and associated genera.</title>
        <authorList>
            <person name="Sun Z."/>
            <person name="Harris H.M."/>
            <person name="McCann A."/>
            <person name="Guo C."/>
            <person name="Argimon S."/>
            <person name="Zhang W."/>
            <person name="Yang X."/>
            <person name="Jeffery I.B."/>
            <person name="Cooney J.C."/>
            <person name="Kagawa T.F."/>
            <person name="Liu W."/>
            <person name="Song Y."/>
            <person name="Salvetti E."/>
            <person name="Wrobel A."/>
            <person name="Rasinkangas P."/>
            <person name="Parkhill J."/>
            <person name="Rea M.C."/>
            <person name="O'Sullivan O."/>
            <person name="Ritari J."/>
            <person name="Douillard F.P."/>
            <person name="Paul Ross R."/>
            <person name="Yang R."/>
            <person name="Briner A.E."/>
            <person name="Felis G.E."/>
            <person name="de Vos W.M."/>
            <person name="Barrangou R."/>
            <person name="Klaenhammer T.R."/>
            <person name="Caufield P.W."/>
            <person name="Cui Y."/>
            <person name="Zhang H."/>
            <person name="O'Toole P.W."/>
        </authorList>
    </citation>
    <scope>NUCLEOTIDE SEQUENCE [LARGE SCALE GENOMIC DNA]</scope>
    <source>
        <strain evidence="1 2">DSM 24302</strain>
    </source>
</reference>
<comment type="caution">
    <text evidence="1">The sequence shown here is derived from an EMBL/GenBank/DDBJ whole genome shotgun (WGS) entry which is preliminary data.</text>
</comment>
<dbReference type="EMBL" id="AYZR01000008">
    <property type="protein sequence ID" value="KRM93545.1"/>
    <property type="molecule type" value="Genomic_DNA"/>
</dbReference>
<keyword evidence="2" id="KW-1185">Reference proteome</keyword>
<dbReference type="Pfam" id="PF16784">
    <property type="entry name" value="HNHc_6"/>
    <property type="match status" value="1"/>
</dbReference>
<proteinExistence type="predicted"/>
<accession>A0A0R2CZK8</accession>
<protein>
    <recommendedName>
        <fullName evidence="3">HNH nuclease domain-containing protein</fullName>
    </recommendedName>
</protein>
<evidence type="ECO:0008006" key="3">
    <source>
        <dbReference type="Google" id="ProtNLM"/>
    </source>
</evidence>
<organism evidence="1 2">
    <name type="scientific">Lentilactobacillus senioris DSM 24302 = JCM 17472</name>
    <dbReference type="NCBI Taxonomy" id="1423802"/>
    <lineage>
        <taxon>Bacteria</taxon>
        <taxon>Bacillati</taxon>
        <taxon>Bacillota</taxon>
        <taxon>Bacilli</taxon>
        <taxon>Lactobacillales</taxon>
        <taxon>Lactobacillaceae</taxon>
        <taxon>Lentilactobacillus</taxon>
    </lineage>
</organism>
<dbReference type="AlphaFoldDB" id="A0A0R2CZK8"/>
<evidence type="ECO:0000313" key="2">
    <source>
        <dbReference type="Proteomes" id="UP000051256"/>
    </source>
</evidence>
<gene>
    <name evidence="1" type="ORF">FC56_GL000258</name>
</gene>
<dbReference type="Proteomes" id="UP000051256">
    <property type="component" value="Unassembled WGS sequence"/>
</dbReference>
<name>A0A0R2CZK8_9LACO</name>
<evidence type="ECO:0000313" key="1">
    <source>
        <dbReference type="EMBL" id="KRM93545.1"/>
    </source>
</evidence>